<dbReference type="SUPFAM" id="SSF51735">
    <property type="entry name" value="NAD(P)-binding Rossmann-fold domains"/>
    <property type="match status" value="1"/>
</dbReference>
<evidence type="ECO:0000259" key="7">
    <source>
        <dbReference type="SMART" id="SM00839"/>
    </source>
</evidence>
<dbReference type="KEGG" id="fwa:DCMF_18320"/>
<feature type="domain" description="Glutamate/phenylalanine/leucine/valine/L-tryptophan dehydrogenase C-terminal" evidence="7">
    <location>
        <begin position="144"/>
        <end position="352"/>
    </location>
</feature>
<accession>A0A3G1KVG3</accession>
<feature type="binding site" evidence="5">
    <location>
        <begin position="180"/>
        <end position="185"/>
    </location>
    <ligand>
        <name>NAD(+)</name>
        <dbReference type="ChEBI" id="CHEBI:57540"/>
    </ligand>
</feature>
<keyword evidence="5" id="KW-0547">Nucleotide-binding</keyword>
<dbReference type="InterPro" id="IPR036291">
    <property type="entry name" value="NAD(P)-bd_dom_sf"/>
</dbReference>
<evidence type="ECO:0000256" key="1">
    <source>
        <dbReference type="ARBA" id="ARBA00006382"/>
    </source>
</evidence>
<dbReference type="InterPro" id="IPR033524">
    <property type="entry name" value="Glu/Leu/Phe/Val_DH_AS"/>
</dbReference>
<dbReference type="InterPro" id="IPR006097">
    <property type="entry name" value="Glu/Leu/Phe/Val/Trp_DH_dimer"/>
</dbReference>
<dbReference type="FunFam" id="3.40.50.10860:FF:000010">
    <property type="entry name" value="Leucine dehydrogenase"/>
    <property type="match status" value="1"/>
</dbReference>
<keyword evidence="9" id="KW-1185">Reference proteome</keyword>
<evidence type="ECO:0000256" key="4">
    <source>
        <dbReference type="PIRSR" id="PIRSR000188-1"/>
    </source>
</evidence>
<dbReference type="GO" id="GO:0006520">
    <property type="term" value="P:amino acid metabolic process"/>
    <property type="evidence" value="ECO:0007669"/>
    <property type="project" value="InterPro"/>
</dbReference>
<evidence type="ECO:0000256" key="2">
    <source>
        <dbReference type="ARBA" id="ARBA00023002"/>
    </source>
</evidence>
<dbReference type="SMART" id="SM00839">
    <property type="entry name" value="ELFV_dehydrog"/>
    <property type="match status" value="1"/>
</dbReference>
<dbReference type="Pfam" id="PF02812">
    <property type="entry name" value="ELFV_dehydrog_N"/>
    <property type="match status" value="1"/>
</dbReference>
<proteinExistence type="inferred from homology"/>
<gene>
    <name evidence="8" type="ORF">DCMF_18320</name>
</gene>
<name>A0A3G1KVG3_FORW1</name>
<dbReference type="SUPFAM" id="SSF53223">
    <property type="entry name" value="Aminoacid dehydrogenase-like, N-terminal domain"/>
    <property type="match status" value="1"/>
</dbReference>
<dbReference type="EMBL" id="CP017634">
    <property type="protein sequence ID" value="ATW26444.1"/>
    <property type="molecule type" value="Genomic_DNA"/>
</dbReference>
<dbReference type="PRINTS" id="PR00082">
    <property type="entry name" value="GLFDHDRGNASE"/>
</dbReference>
<dbReference type="InterPro" id="IPR016211">
    <property type="entry name" value="Glu/Phe/Leu/Val/Trp_DH_bac/arc"/>
</dbReference>
<reference evidence="8 9" key="1">
    <citation type="submission" date="2016-10" db="EMBL/GenBank/DDBJ databases">
        <title>Complete Genome Sequence of Peptococcaceae strain DCMF.</title>
        <authorList>
            <person name="Edwards R.J."/>
            <person name="Holland S.I."/>
            <person name="Deshpande N.P."/>
            <person name="Wong Y.K."/>
            <person name="Ertan H."/>
            <person name="Manefield M."/>
            <person name="Russell T.L."/>
            <person name="Lee M.J."/>
        </authorList>
    </citation>
    <scope>NUCLEOTIDE SEQUENCE [LARGE SCALE GENOMIC DNA]</scope>
    <source>
        <strain evidence="8 9">DCMF</strain>
    </source>
</reference>
<sequence length="373" mass="40653">MEVIESMNKYSFEQIVFCNDNKTGLKGIIAIHNTTLGPAMGGTRIAPYKSEEEALADVMRLSRAMTYKNAVAGLYYGGGKGVIIADPKKDKSEALMRAYGRFINSLGGRYIAGEDVGSTEEDMLAIRRETPFVIGLPKVYGGSGNVSEPTAYGIWKGIKASSAHVFGDPSLKGKRIAIQGVGNVGSSLCHYLKQEGAEIFISDVDENKVGMVAAQTGAKPVVNEEIHRLEVDVFSPCALGGILHDQTIPQLKCRIVAGAANNPLVHEEEHAQMLADRGIVYVVDYVINAGGVMCASNELIGYNPKRVYFEVDNIYNKVTEMLKIARDKNVTTAKAAMMMANRRFQDENNIPRLAYSFKPPMFSSPGPRINSEE</sequence>
<organism evidence="8 9">
    <name type="scientific">Formimonas warabiya</name>
    <dbReference type="NCBI Taxonomy" id="1761012"/>
    <lineage>
        <taxon>Bacteria</taxon>
        <taxon>Bacillati</taxon>
        <taxon>Bacillota</taxon>
        <taxon>Clostridia</taxon>
        <taxon>Eubacteriales</taxon>
        <taxon>Peptococcaceae</taxon>
        <taxon>Candidatus Formimonas</taxon>
    </lineage>
</organism>
<evidence type="ECO:0000256" key="3">
    <source>
        <dbReference type="ARBA" id="ARBA00023027"/>
    </source>
</evidence>
<protein>
    <submittedName>
        <fullName evidence="8">Leucine dehydrogenase</fullName>
    </submittedName>
</protein>
<dbReference type="Proteomes" id="UP000323521">
    <property type="component" value="Chromosome"/>
</dbReference>
<dbReference type="GO" id="GO:0016639">
    <property type="term" value="F:oxidoreductase activity, acting on the CH-NH2 group of donors, NAD or NADP as acceptor"/>
    <property type="evidence" value="ECO:0007669"/>
    <property type="project" value="InterPro"/>
</dbReference>
<comment type="similarity">
    <text evidence="1 6">Belongs to the Glu/Leu/Phe/Val dehydrogenases family.</text>
</comment>
<dbReference type="InterPro" id="IPR006096">
    <property type="entry name" value="Glu/Leu/Phe/Val/Trp_DH_C"/>
</dbReference>
<dbReference type="Gene3D" id="3.40.50.720">
    <property type="entry name" value="NAD(P)-binding Rossmann-like Domain"/>
    <property type="match status" value="1"/>
</dbReference>
<evidence type="ECO:0000256" key="6">
    <source>
        <dbReference type="RuleBase" id="RU004417"/>
    </source>
</evidence>
<dbReference type="AlphaFoldDB" id="A0A3G1KVG3"/>
<dbReference type="PROSITE" id="PS00074">
    <property type="entry name" value="GLFV_DEHYDROGENASE"/>
    <property type="match status" value="1"/>
</dbReference>
<evidence type="ECO:0000313" key="8">
    <source>
        <dbReference type="EMBL" id="ATW26444.1"/>
    </source>
</evidence>
<evidence type="ECO:0000313" key="9">
    <source>
        <dbReference type="Proteomes" id="UP000323521"/>
    </source>
</evidence>
<dbReference type="PANTHER" id="PTHR42722">
    <property type="entry name" value="LEUCINE DEHYDROGENASE"/>
    <property type="match status" value="1"/>
</dbReference>
<dbReference type="Pfam" id="PF00208">
    <property type="entry name" value="ELFV_dehydrog"/>
    <property type="match status" value="2"/>
</dbReference>
<feature type="active site" description="Proton donor/acceptor" evidence="4">
    <location>
        <position position="80"/>
    </location>
</feature>
<dbReference type="GO" id="GO:0000166">
    <property type="term" value="F:nucleotide binding"/>
    <property type="evidence" value="ECO:0007669"/>
    <property type="project" value="UniProtKB-KW"/>
</dbReference>
<keyword evidence="3 5" id="KW-0520">NAD</keyword>
<dbReference type="PIRSF" id="PIRSF000188">
    <property type="entry name" value="Phe_leu_dh"/>
    <property type="match status" value="1"/>
</dbReference>
<dbReference type="CDD" id="cd01075">
    <property type="entry name" value="NAD_bind_Leu_Phe_Val_DH"/>
    <property type="match status" value="1"/>
</dbReference>
<dbReference type="Gene3D" id="3.40.50.10860">
    <property type="entry name" value="Leucine Dehydrogenase, chain A, domain 1"/>
    <property type="match status" value="1"/>
</dbReference>
<keyword evidence="2 6" id="KW-0560">Oxidoreductase</keyword>
<dbReference type="OrthoDB" id="9803297at2"/>
<dbReference type="PANTHER" id="PTHR42722:SF1">
    <property type="entry name" value="VALINE DEHYDROGENASE"/>
    <property type="match status" value="1"/>
</dbReference>
<dbReference type="InterPro" id="IPR006095">
    <property type="entry name" value="Glu/Leu/Phe/Val/Trp_DH"/>
</dbReference>
<evidence type="ECO:0000256" key="5">
    <source>
        <dbReference type="PIRSR" id="PIRSR000188-2"/>
    </source>
</evidence>
<dbReference type="InterPro" id="IPR046346">
    <property type="entry name" value="Aminoacid_DH-like_N_sf"/>
</dbReference>